<proteinExistence type="predicted"/>
<dbReference type="Proteomes" id="UP001175228">
    <property type="component" value="Unassembled WGS sequence"/>
</dbReference>
<dbReference type="SUPFAM" id="SSF56219">
    <property type="entry name" value="DNase I-like"/>
    <property type="match status" value="1"/>
</dbReference>
<accession>A0AA39UQT6</accession>
<keyword evidence="2" id="KW-1185">Reference proteome</keyword>
<dbReference type="Gene3D" id="3.60.10.10">
    <property type="entry name" value="Endonuclease/exonuclease/phosphatase"/>
    <property type="match status" value="1"/>
</dbReference>
<dbReference type="AlphaFoldDB" id="A0AA39UQT6"/>
<evidence type="ECO:0000313" key="2">
    <source>
        <dbReference type="Proteomes" id="UP001175228"/>
    </source>
</evidence>
<reference evidence="1" key="1">
    <citation type="submission" date="2023-06" db="EMBL/GenBank/DDBJ databases">
        <authorList>
            <consortium name="Lawrence Berkeley National Laboratory"/>
            <person name="Ahrendt S."/>
            <person name="Sahu N."/>
            <person name="Indic B."/>
            <person name="Wong-Bajracharya J."/>
            <person name="Merenyi Z."/>
            <person name="Ke H.-M."/>
            <person name="Monk M."/>
            <person name="Kocsube S."/>
            <person name="Drula E."/>
            <person name="Lipzen A."/>
            <person name="Balint B."/>
            <person name="Henrissat B."/>
            <person name="Andreopoulos B."/>
            <person name="Martin F.M."/>
            <person name="Harder C.B."/>
            <person name="Rigling D."/>
            <person name="Ford K.L."/>
            <person name="Foster G.D."/>
            <person name="Pangilinan J."/>
            <person name="Papanicolaou A."/>
            <person name="Barry K."/>
            <person name="LaButti K."/>
            <person name="Viragh M."/>
            <person name="Koriabine M."/>
            <person name="Yan M."/>
            <person name="Riley R."/>
            <person name="Champramary S."/>
            <person name="Plett K.L."/>
            <person name="Tsai I.J."/>
            <person name="Slot J."/>
            <person name="Sipos G."/>
            <person name="Plett J."/>
            <person name="Nagy L.G."/>
            <person name="Grigoriev I.V."/>
        </authorList>
    </citation>
    <scope>NUCLEOTIDE SEQUENCE</scope>
    <source>
        <strain evidence="1">HWK02</strain>
    </source>
</reference>
<protein>
    <recommendedName>
        <fullName evidence="3">Endonuclease/exonuclease/phosphatase domain-containing protein</fullName>
    </recommendedName>
</protein>
<name>A0AA39UQT6_9AGAR</name>
<evidence type="ECO:0008006" key="3">
    <source>
        <dbReference type="Google" id="ProtNLM"/>
    </source>
</evidence>
<dbReference type="EMBL" id="JAUEPU010000009">
    <property type="protein sequence ID" value="KAK0499392.1"/>
    <property type="molecule type" value="Genomic_DNA"/>
</dbReference>
<gene>
    <name evidence="1" type="ORF">EDD18DRAFT_1069387</name>
</gene>
<dbReference type="InterPro" id="IPR036691">
    <property type="entry name" value="Endo/exonu/phosph_ase_sf"/>
</dbReference>
<sequence length="133" mass="15291">MKGHGSQNPLQSKWADISRMMKDQKIGILMLQETHLSSNYVDEVWKFYGMRLEILFSADEHNPTGKAGITIVLNKDLIQTDGVEVTNLIPGHAMLVRISWHRGGVFNWLAVYAPNDEQESKRMWNTLTTKYKE</sequence>
<organism evidence="1 2">
    <name type="scientific">Armillaria luteobubalina</name>
    <dbReference type="NCBI Taxonomy" id="153913"/>
    <lineage>
        <taxon>Eukaryota</taxon>
        <taxon>Fungi</taxon>
        <taxon>Dikarya</taxon>
        <taxon>Basidiomycota</taxon>
        <taxon>Agaricomycotina</taxon>
        <taxon>Agaricomycetes</taxon>
        <taxon>Agaricomycetidae</taxon>
        <taxon>Agaricales</taxon>
        <taxon>Marasmiineae</taxon>
        <taxon>Physalacriaceae</taxon>
        <taxon>Armillaria</taxon>
    </lineage>
</organism>
<evidence type="ECO:0000313" key="1">
    <source>
        <dbReference type="EMBL" id="KAK0499392.1"/>
    </source>
</evidence>
<comment type="caution">
    <text evidence="1">The sequence shown here is derived from an EMBL/GenBank/DDBJ whole genome shotgun (WGS) entry which is preliminary data.</text>
</comment>